<dbReference type="HOGENOM" id="CLU_003783_0_2_1"/>
<evidence type="ECO:0000256" key="4">
    <source>
        <dbReference type="SAM" id="MobiDB-lite"/>
    </source>
</evidence>
<feature type="region of interest" description="Disordered" evidence="4">
    <location>
        <begin position="1"/>
        <end position="189"/>
    </location>
</feature>
<dbReference type="GO" id="GO:0000472">
    <property type="term" value="P:endonucleolytic cleavage to generate mature 5'-end of SSU-rRNA from (SSU-rRNA, 5.8S rRNA, LSU-rRNA)"/>
    <property type="evidence" value="ECO:0007669"/>
    <property type="project" value="EnsemblFungi"/>
</dbReference>
<dbReference type="GO" id="GO:0008047">
    <property type="term" value="F:enzyme activator activity"/>
    <property type="evidence" value="ECO:0007669"/>
    <property type="project" value="EnsemblFungi"/>
</dbReference>
<feature type="region of interest" description="Disordered" evidence="4">
    <location>
        <begin position="719"/>
        <end position="754"/>
    </location>
</feature>
<dbReference type="GO" id="GO:0000447">
    <property type="term" value="P:endonucleolytic cleavage in ITS1 to separate SSU-rRNA from 5.8S rRNA and LSU-rRNA from tricistronic rRNA transcript (SSU-rRNA, 5.8S rRNA, LSU-rRNA)"/>
    <property type="evidence" value="ECO:0007669"/>
    <property type="project" value="EnsemblFungi"/>
</dbReference>
<feature type="compositionally biased region" description="Acidic residues" evidence="4">
    <location>
        <begin position="720"/>
        <end position="729"/>
    </location>
</feature>
<sequence length="840" mass="95793">MAKKKSQTKAKSQRRVQDAFQMAERETRGWDNNDSDSDDNVRGGIMRAKKSMEGGHSGSEDDFEDEELDSDEAFGSEDDYDILDSKFKGGKLNDEEYDSDGSYTSIDEDDLIPLSEVWDRDDADMKSTVPSSSSKQSNDIVLNEDFESESEEESSDDEPSEDDGNEDEEDPFTGFSEDEEIELSNVKSAIDAKRPKALKKKRFLVNETQTESEFNVPVNGTLSLEDMIAGVEGAQEELRFVDTTEDQEGGAKVVAVPLPQSIKERNDRRAAYEITKDEVNKWKDTIQENRKAEVLKFPLNPEVEHNMPSSFTAPEKPLTELEEKVQKVLVESSMDNMKKEEALFEEIMSAKMSKEEMMKRTNELRLMRELMYRGQRDSKRLKKIKSKAYRQKLRKEKLKNQELIDELEGDDGDDEEADLQRARERMSLKHKNQSAWAKSMTKSGMTKDKEARDEVESMLRQGERLRMKQLGRDGEDEDQRDLDDMERELEEENVEVDLSKLGKGVMNMDFMKNAAARSRQDNQRLLEKLRNGDDYEEDQNVDSVNVSHNVGRRVYTPGVSDLKAQTAELDIQVANQIAEENEKSLSGRLNERRKLSEKVVVSTEQAVKATASNPWLSSDSKSRKSNRISVVDESSSVLAKSASKINKKRSAGSNHDLDDSNLIDLDSTLRVVDPYGGEDEGEEHEIESGGMFKQKDLIRQAFAGDDVVKEFEEEKKQVIEEEDDQEVDDSMPGWGGWAGEDIKPKQSKKRKIVKGVMSANKRKDKNMKKVIINEKVNKKNSKFQAQGVPYPFETMEQYERSLRLPMGQEWTSRETHQKLTMPRVIAKHGSIIDPLKAPFK</sequence>
<dbReference type="OrthoDB" id="277439at2759"/>
<feature type="compositionally biased region" description="Polar residues" evidence="4">
    <location>
        <begin position="606"/>
        <end position="619"/>
    </location>
</feature>
<keyword evidence="3" id="KW-0539">Nucleus</keyword>
<proteinExistence type="predicted"/>
<feature type="compositionally biased region" description="Acidic residues" evidence="4">
    <location>
        <begin position="142"/>
        <end position="182"/>
    </location>
</feature>
<evidence type="ECO:0000256" key="3">
    <source>
        <dbReference type="ARBA" id="ARBA00023242"/>
    </source>
</evidence>
<keyword evidence="2" id="KW-0597">Phosphoprotein</keyword>
<dbReference type="GO" id="GO:0000480">
    <property type="term" value="P:endonucleolytic cleavage in 5'-ETS of tricistronic rRNA transcript (SSU-rRNA, 5.8S rRNA, LSU-rRNA)"/>
    <property type="evidence" value="ECO:0007669"/>
    <property type="project" value="EnsemblFungi"/>
</dbReference>
<feature type="compositionally biased region" description="Low complexity" evidence="4">
    <location>
        <begin position="127"/>
        <end position="137"/>
    </location>
</feature>
<feature type="compositionally biased region" description="Basic and acidic residues" evidence="4">
    <location>
        <begin position="418"/>
        <end position="427"/>
    </location>
</feature>
<feature type="compositionally biased region" description="Acidic residues" evidence="4">
    <location>
        <begin position="60"/>
        <end position="82"/>
    </location>
</feature>
<name>W6MTC6_9ASCO</name>
<reference evidence="5" key="2">
    <citation type="submission" date="2014-02" db="EMBL/GenBank/DDBJ databases">
        <title>Complete DNA sequence of /Kuraishia capsulata/ illustrates novel genomic features among budding yeasts (/Saccharomycotina/).</title>
        <authorList>
            <person name="Morales L."/>
            <person name="Noel B."/>
            <person name="Porcel B."/>
            <person name="Marcet-Houben M."/>
            <person name="Hullo M-F."/>
            <person name="Sacerdot C."/>
            <person name="Tekaia F."/>
            <person name="Leh-Louis V."/>
            <person name="Despons L."/>
            <person name="Khanna V."/>
            <person name="Aury J-M."/>
            <person name="Barbe V."/>
            <person name="Couloux A."/>
            <person name="Labadie K."/>
            <person name="Pelletier E."/>
            <person name="Souciet J-L."/>
            <person name="Boekhout T."/>
            <person name="Gabaldon T."/>
            <person name="Wincker P."/>
            <person name="Dujon B."/>
        </authorList>
    </citation>
    <scope>NUCLEOTIDE SEQUENCE</scope>
    <source>
        <strain evidence="5">CBS 1993</strain>
    </source>
</reference>
<dbReference type="STRING" id="1382522.W6MTC6"/>
<feature type="region of interest" description="Disordered" evidence="4">
    <location>
        <begin position="398"/>
        <end position="482"/>
    </location>
</feature>
<dbReference type="Proteomes" id="UP000019384">
    <property type="component" value="Unassembled WGS sequence"/>
</dbReference>
<evidence type="ECO:0008006" key="7">
    <source>
        <dbReference type="Google" id="ProtNLM"/>
    </source>
</evidence>
<feature type="compositionally biased region" description="Basic and acidic residues" evidence="4">
    <location>
        <begin position="445"/>
        <end position="473"/>
    </location>
</feature>
<protein>
    <recommendedName>
        <fullName evidence="7">U3 small nucleolar RNA-associated protein 14</fullName>
    </recommendedName>
</protein>
<dbReference type="AlphaFoldDB" id="W6MTC6"/>
<evidence type="ECO:0000313" key="5">
    <source>
        <dbReference type="EMBL" id="CDK29989.1"/>
    </source>
</evidence>
<feature type="compositionally biased region" description="Basic and acidic residues" evidence="4">
    <location>
        <begin position="83"/>
        <end position="94"/>
    </location>
</feature>
<evidence type="ECO:0000256" key="1">
    <source>
        <dbReference type="ARBA" id="ARBA00004604"/>
    </source>
</evidence>
<feature type="compositionally biased region" description="Polar residues" evidence="4">
    <location>
        <begin position="433"/>
        <end position="444"/>
    </location>
</feature>
<feature type="compositionally biased region" description="Acidic residues" evidence="4">
    <location>
        <begin position="403"/>
        <end position="417"/>
    </location>
</feature>
<feature type="compositionally biased region" description="Basic residues" evidence="4">
    <location>
        <begin position="1"/>
        <end position="14"/>
    </location>
</feature>
<evidence type="ECO:0000256" key="2">
    <source>
        <dbReference type="ARBA" id="ARBA00022553"/>
    </source>
</evidence>
<accession>W6MTC6</accession>
<feature type="region of interest" description="Disordered" evidence="4">
    <location>
        <begin position="606"/>
        <end position="629"/>
    </location>
</feature>
<gene>
    <name evidence="5" type="ORF">KUCA_T00005984001</name>
</gene>
<evidence type="ECO:0000313" key="6">
    <source>
        <dbReference type="Proteomes" id="UP000019384"/>
    </source>
</evidence>
<keyword evidence="6" id="KW-1185">Reference proteome</keyword>
<dbReference type="GeneID" id="34523357"/>
<dbReference type="InterPro" id="IPR006709">
    <property type="entry name" value="SSU_processome_Utp14"/>
</dbReference>
<organism evidence="5 6">
    <name type="scientific">Kuraishia capsulata CBS 1993</name>
    <dbReference type="NCBI Taxonomy" id="1382522"/>
    <lineage>
        <taxon>Eukaryota</taxon>
        <taxon>Fungi</taxon>
        <taxon>Dikarya</taxon>
        <taxon>Ascomycota</taxon>
        <taxon>Saccharomycotina</taxon>
        <taxon>Pichiomycetes</taxon>
        <taxon>Pichiales</taxon>
        <taxon>Pichiaceae</taxon>
        <taxon>Kuraishia</taxon>
    </lineage>
</organism>
<dbReference type="Pfam" id="PF04615">
    <property type="entry name" value="Utp14"/>
    <property type="match status" value="1"/>
</dbReference>
<dbReference type="PANTHER" id="PTHR14150">
    <property type="entry name" value="U3 SMALL NUCLEOLAR RNA-ASSOCIATED PROTEIN 14"/>
    <property type="match status" value="1"/>
</dbReference>
<dbReference type="GO" id="GO:0032040">
    <property type="term" value="C:small-subunit processome"/>
    <property type="evidence" value="ECO:0007669"/>
    <property type="project" value="EnsemblFungi"/>
</dbReference>
<dbReference type="RefSeq" id="XP_022461969.1">
    <property type="nucleotide sequence ID" value="XM_022604618.1"/>
</dbReference>
<reference evidence="5" key="1">
    <citation type="submission" date="2013-12" db="EMBL/GenBank/DDBJ databases">
        <authorList>
            <person name="Genoscope - CEA"/>
        </authorList>
    </citation>
    <scope>NUCLEOTIDE SEQUENCE</scope>
    <source>
        <strain evidence="5">CBS 1993</strain>
    </source>
</reference>
<comment type="subcellular location">
    <subcellularLocation>
        <location evidence="1">Nucleus</location>
        <location evidence="1">Nucleolus</location>
    </subcellularLocation>
</comment>
<dbReference type="EMBL" id="HG793131">
    <property type="protein sequence ID" value="CDK29989.1"/>
    <property type="molecule type" value="Genomic_DNA"/>
</dbReference>
<dbReference type="PANTHER" id="PTHR14150:SF12">
    <property type="entry name" value="U3 SMALL NUCLEOLAR RNA-ASSOCIATED PROTEIN 14 HOMOLOG A"/>
    <property type="match status" value="1"/>
</dbReference>